<feature type="domain" description="Cytosolic fatty-acid binding proteins" evidence="1">
    <location>
        <begin position="19"/>
        <end position="36"/>
    </location>
</feature>
<evidence type="ECO:0000259" key="1">
    <source>
        <dbReference type="PROSITE" id="PS00214"/>
    </source>
</evidence>
<dbReference type="RefSeq" id="WP_133583779.1">
    <property type="nucleotide sequence ID" value="NZ_SNYV01000011.1"/>
</dbReference>
<sequence>METSNLQMEILHRLYHKKSIWELEPIEGFDKVLKSLFKMRLIYTTQSRQSPQSYDPYSTIKLTPYGITLFVKTVV</sequence>
<dbReference type="GO" id="GO:0008289">
    <property type="term" value="F:lipid binding"/>
    <property type="evidence" value="ECO:0007669"/>
    <property type="project" value="InterPro"/>
</dbReference>
<comment type="caution">
    <text evidence="2">The sequence shown here is derived from an EMBL/GenBank/DDBJ whole genome shotgun (WGS) entry which is preliminary data.</text>
</comment>
<organism evidence="2 3">
    <name type="scientific">Sphingobacterium yanglingense</name>
    <dbReference type="NCBI Taxonomy" id="1437280"/>
    <lineage>
        <taxon>Bacteria</taxon>
        <taxon>Pseudomonadati</taxon>
        <taxon>Bacteroidota</taxon>
        <taxon>Sphingobacteriia</taxon>
        <taxon>Sphingobacteriales</taxon>
        <taxon>Sphingobacteriaceae</taxon>
        <taxon>Sphingobacterium</taxon>
    </lineage>
</organism>
<dbReference type="EMBL" id="SNYV01000011">
    <property type="protein sequence ID" value="TDQ80031.1"/>
    <property type="molecule type" value="Genomic_DNA"/>
</dbReference>
<dbReference type="Proteomes" id="UP000295292">
    <property type="component" value="Unassembled WGS sequence"/>
</dbReference>
<dbReference type="AlphaFoldDB" id="A0A4R6WPF3"/>
<accession>A0A4R6WPF3</accession>
<evidence type="ECO:0000313" key="3">
    <source>
        <dbReference type="Proteomes" id="UP000295292"/>
    </source>
</evidence>
<gene>
    <name evidence="2" type="ORF">CLV99_1485</name>
</gene>
<protein>
    <recommendedName>
        <fullName evidence="1">Cytosolic fatty-acid binding proteins domain-containing protein</fullName>
    </recommendedName>
</protein>
<keyword evidence="3" id="KW-1185">Reference proteome</keyword>
<evidence type="ECO:0000313" key="2">
    <source>
        <dbReference type="EMBL" id="TDQ80031.1"/>
    </source>
</evidence>
<reference evidence="2 3" key="1">
    <citation type="submission" date="2019-03" db="EMBL/GenBank/DDBJ databases">
        <title>Genomic Encyclopedia of Archaeal and Bacterial Type Strains, Phase II (KMG-II): from individual species to whole genera.</title>
        <authorList>
            <person name="Goeker M."/>
        </authorList>
    </citation>
    <scope>NUCLEOTIDE SEQUENCE [LARGE SCALE GENOMIC DNA]</scope>
    <source>
        <strain evidence="2 3">DSM 28353</strain>
    </source>
</reference>
<proteinExistence type="predicted"/>
<name>A0A4R6WPF3_9SPHI</name>
<dbReference type="InterPro" id="IPR000463">
    <property type="entry name" value="Fatty_acid-bd"/>
</dbReference>
<dbReference type="PROSITE" id="PS00214">
    <property type="entry name" value="FABP"/>
    <property type="match status" value="1"/>
</dbReference>